<keyword evidence="7" id="KW-0479">Metal-binding</keyword>
<dbReference type="GO" id="GO:0043137">
    <property type="term" value="P:DNA replication, removal of RNA primer"/>
    <property type="evidence" value="ECO:0007669"/>
    <property type="project" value="TreeGrafter"/>
</dbReference>
<dbReference type="AlphaFoldDB" id="A0A1I2VFF9"/>
<dbReference type="Proteomes" id="UP000199666">
    <property type="component" value="Unassembled WGS sequence"/>
</dbReference>
<dbReference type="EC" id="3.1.26.4" evidence="5"/>
<proteinExistence type="inferred from homology"/>
<evidence type="ECO:0000256" key="9">
    <source>
        <dbReference type="ARBA" id="ARBA00022801"/>
    </source>
</evidence>
<evidence type="ECO:0000256" key="8">
    <source>
        <dbReference type="ARBA" id="ARBA00022759"/>
    </source>
</evidence>
<dbReference type="Pfam" id="PF00075">
    <property type="entry name" value="RNase_H"/>
    <property type="match status" value="1"/>
</dbReference>
<organism evidence="12 13">
    <name type="scientific">Pedobacter insulae</name>
    <dbReference type="NCBI Taxonomy" id="414048"/>
    <lineage>
        <taxon>Bacteria</taxon>
        <taxon>Pseudomonadati</taxon>
        <taxon>Bacteroidota</taxon>
        <taxon>Sphingobacteriia</taxon>
        <taxon>Sphingobacteriales</taxon>
        <taxon>Sphingobacteriaceae</taxon>
        <taxon>Pedobacter</taxon>
    </lineage>
</organism>
<comment type="catalytic activity">
    <reaction evidence="1">
        <text>Endonucleolytic cleavage to 5'-phosphomonoester.</text>
        <dbReference type="EC" id="3.1.26.4"/>
    </reaction>
</comment>
<dbReference type="PANTHER" id="PTHR10642:SF26">
    <property type="entry name" value="RIBONUCLEASE H1"/>
    <property type="match status" value="1"/>
</dbReference>
<feature type="domain" description="RNase H type-1" evidence="11">
    <location>
        <begin position="16"/>
        <end position="154"/>
    </location>
</feature>
<dbReference type="Gene3D" id="3.30.420.10">
    <property type="entry name" value="Ribonuclease H-like superfamily/Ribonuclease H"/>
    <property type="match status" value="1"/>
</dbReference>
<evidence type="ECO:0000256" key="3">
    <source>
        <dbReference type="ARBA" id="ARBA00005300"/>
    </source>
</evidence>
<keyword evidence="8" id="KW-0255">Endonuclease</keyword>
<evidence type="ECO:0000256" key="10">
    <source>
        <dbReference type="ARBA" id="ARBA00022842"/>
    </source>
</evidence>
<dbReference type="CDD" id="cd09278">
    <property type="entry name" value="RNase_HI_prokaryote_like"/>
    <property type="match status" value="1"/>
</dbReference>
<accession>A0A1I2VFF9</accession>
<dbReference type="PROSITE" id="PS50879">
    <property type="entry name" value="RNASE_H_1"/>
    <property type="match status" value="1"/>
</dbReference>
<dbReference type="STRING" id="414048.SAMN04489864_10315"/>
<keyword evidence="6" id="KW-0540">Nuclease</keyword>
<dbReference type="SUPFAM" id="SSF53098">
    <property type="entry name" value="Ribonuclease H-like"/>
    <property type="match status" value="1"/>
</dbReference>
<dbReference type="GO" id="GO:0003676">
    <property type="term" value="F:nucleic acid binding"/>
    <property type="evidence" value="ECO:0007669"/>
    <property type="project" value="InterPro"/>
</dbReference>
<protein>
    <recommendedName>
        <fullName evidence="5">ribonuclease H</fullName>
        <ecNumber evidence="5">3.1.26.4</ecNumber>
    </recommendedName>
</protein>
<sequence>MNFQFVSICFKKLALHYFMIQIYTDGAASGNPGPGGYGVILRSGNHYKELSGGFRLTTNNRMELLAVIEGLKAIKKPGAQVTIYSDSKYVVDSIEKGWVFGWVKKAFKDKKNKDLWLQYLDQHKLHQIKFIWIKGHNDHPENERCDRLAVAASQNRAELGIDEFFEAERRNNA</sequence>
<dbReference type="GO" id="GO:0004523">
    <property type="term" value="F:RNA-DNA hybrid ribonuclease activity"/>
    <property type="evidence" value="ECO:0007669"/>
    <property type="project" value="UniProtKB-EC"/>
</dbReference>
<dbReference type="EMBL" id="FOPP01000003">
    <property type="protein sequence ID" value="SFG88065.1"/>
    <property type="molecule type" value="Genomic_DNA"/>
</dbReference>
<keyword evidence="13" id="KW-1185">Reference proteome</keyword>
<evidence type="ECO:0000256" key="2">
    <source>
        <dbReference type="ARBA" id="ARBA00001946"/>
    </source>
</evidence>
<name>A0A1I2VFF9_9SPHI</name>
<evidence type="ECO:0000256" key="6">
    <source>
        <dbReference type="ARBA" id="ARBA00022722"/>
    </source>
</evidence>
<evidence type="ECO:0000256" key="5">
    <source>
        <dbReference type="ARBA" id="ARBA00012180"/>
    </source>
</evidence>
<evidence type="ECO:0000259" key="11">
    <source>
        <dbReference type="PROSITE" id="PS50879"/>
    </source>
</evidence>
<dbReference type="PANTHER" id="PTHR10642">
    <property type="entry name" value="RIBONUCLEASE H1"/>
    <property type="match status" value="1"/>
</dbReference>
<comment type="similarity">
    <text evidence="3">Belongs to the RNase H family.</text>
</comment>
<dbReference type="InterPro" id="IPR002156">
    <property type="entry name" value="RNaseH_domain"/>
</dbReference>
<evidence type="ECO:0000256" key="4">
    <source>
        <dbReference type="ARBA" id="ARBA00011245"/>
    </source>
</evidence>
<keyword evidence="9" id="KW-0378">Hydrolase</keyword>
<dbReference type="InterPro" id="IPR022892">
    <property type="entry name" value="RNaseHI"/>
</dbReference>
<dbReference type="InterPro" id="IPR012337">
    <property type="entry name" value="RNaseH-like_sf"/>
</dbReference>
<dbReference type="InterPro" id="IPR050092">
    <property type="entry name" value="RNase_H"/>
</dbReference>
<evidence type="ECO:0000313" key="13">
    <source>
        <dbReference type="Proteomes" id="UP000199666"/>
    </source>
</evidence>
<dbReference type="NCBIfam" id="NF001236">
    <property type="entry name" value="PRK00203.1"/>
    <property type="match status" value="1"/>
</dbReference>
<evidence type="ECO:0000256" key="1">
    <source>
        <dbReference type="ARBA" id="ARBA00000077"/>
    </source>
</evidence>
<keyword evidence="10" id="KW-0460">Magnesium</keyword>
<gene>
    <name evidence="12" type="ORF">SAMN04489864_10315</name>
</gene>
<comment type="cofactor">
    <cofactor evidence="2">
        <name>Mg(2+)</name>
        <dbReference type="ChEBI" id="CHEBI:18420"/>
    </cofactor>
</comment>
<dbReference type="InterPro" id="IPR036397">
    <property type="entry name" value="RNaseH_sf"/>
</dbReference>
<reference evidence="12 13" key="1">
    <citation type="submission" date="2016-10" db="EMBL/GenBank/DDBJ databases">
        <authorList>
            <person name="de Groot N.N."/>
        </authorList>
    </citation>
    <scope>NUCLEOTIDE SEQUENCE [LARGE SCALE GENOMIC DNA]</scope>
    <source>
        <strain evidence="12 13">DSM 18684</strain>
    </source>
</reference>
<dbReference type="GO" id="GO:0046872">
    <property type="term" value="F:metal ion binding"/>
    <property type="evidence" value="ECO:0007669"/>
    <property type="project" value="UniProtKB-KW"/>
</dbReference>
<comment type="subunit">
    <text evidence="4">Monomer.</text>
</comment>
<evidence type="ECO:0000256" key="7">
    <source>
        <dbReference type="ARBA" id="ARBA00022723"/>
    </source>
</evidence>
<evidence type="ECO:0000313" key="12">
    <source>
        <dbReference type="EMBL" id="SFG88065.1"/>
    </source>
</evidence>